<sequence>HPPRYFLSSPGLRLHSWVMKMLNSSTVQVYHGRIFNRLGRKAKIMTTFYETKSKSLEEERVKEKDPPSNRGEGEKICPIILILDKSLEKLTNEFFGPNDTHSISRLRDYFTKWKPEAGSFFGYGFHGPHVRPSSVRCKDE</sequence>
<protein>
    <submittedName>
        <fullName evidence="2">Uncharacterized protein</fullName>
    </submittedName>
</protein>
<dbReference type="EMBL" id="JACEIK010001068">
    <property type="protein sequence ID" value="MCD7465648.1"/>
    <property type="molecule type" value="Genomic_DNA"/>
</dbReference>
<evidence type="ECO:0000256" key="1">
    <source>
        <dbReference type="SAM" id="MobiDB-lite"/>
    </source>
</evidence>
<accession>A0ABS8T3W4</accession>
<evidence type="ECO:0000313" key="3">
    <source>
        <dbReference type="Proteomes" id="UP000823775"/>
    </source>
</evidence>
<dbReference type="Proteomes" id="UP000823775">
    <property type="component" value="Unassembled WGS sequence"/>
</dbReference>
<keyword evidence="3" id="KW-1185">Reference proteome</keyword>
<gene>
    <name evidence="2" type="ORF">HAX54_001681</name>
</gene>
<name>A0ABS8T3W4_DATST</name>
<evidence type="ECO:0000313" key="2">
    <source>
        <dbReference type="EMBL" id="MCD7465648.1"/>
    </source>
</evidence>
<feature type="non-terminal residue" evidence="2">
    <location>
        <position position="1"/>
    </location>
</feature>
<reference evidence="2 3" key="1">
    <citation type="journal article" date="2021" name="BMC Genomics">
        <title>Datura genome reveals duplications of psychoactive alkaloid biosynthetic genes and high mutation rate following tissue culture.</title>
        <authorList>
            <person name="Rajewski A."/>
            <person name="Carter-House D."/>
            <person name="Stajich J."/>
            <person name="Litt A."/>
        </authorList>
    </citation>
    <scope>NUCLEOTIDE SEQUENCE [LARGE SCALE GENOMIC DNA]</scope>
    <source>
        <strain evidence="2">AR-01</strain>
    </source>
</reference>
<feature type="region of interest" description="Disordered" evidence="1">
    <location>
        <begin position="54"/>
        <end position="73"/>
    </location>
</feature>
<comment type="caution">
    <text evidence="2">The sequence shown here is derived from an EMBL/GenBank/DDBJ whole genome shotgun (WGS) entry which is preliminary data.</text>
</comment>
<proteinExistence type="predicted"/>
<organism evidence="2 3">
    <name type="scientific">Datura stramonium</name>
    <name type="common">Jimsonweed</name>
    <name type="synonym">Common thornapple</name>
    <dbReference type="NCBI Taxonomy" id="4076"/>
    <lineage>
        <taxon>Eukaryota</taxon>
        <taxon>Viridiplantae</taxon>
        <taxon>Streptophyta</taxon>
        <taxon>Embryophyta</taxon>
        <taxon>Tracheophyta</taxon>
        <taxon>Spermatophyta</taxon>
        <taxon>Magnoliopsida</taxon>
        <taxon>eudicotyledons</taxon>
        <taxon>Gunneridae</taxon>
        <taxon>Pentapetalae</taxon>
        <taxon>asterids</taxon>
        <taxon>lamiids</taxon>
        <taxon>Solanales</taxon>
        <taxon>Solanaceae</taxon>
        <taxon>Solanoideae</taxon>
        <taxon>Datureae</taxon>
        <taxon>Datura</taxon>
    </lineage>
</organism>